<proteinExistence type="predicted"/>
<organism evidence="3 4">
    <name type="scientific">Favolaschia claudopus</name>
    <dbReference type="NCBI Taxonomy" id="2862362"/>
    <lineage>
        <taxon>Eukaryota</taxon>
        <taxon>Fungi</taxon>
        <taxon>Dikarya</taxon>
        <taxon>Basidiomycota</taxon>
        <taxon>Agaricomycotina</taxon>
        <taxon>Agaricomycetes</taxon>
        <taxon>Agaricomycetidae</taxon>
        <taxon>Agaricales</taxon>
        <taxon>Marasmiineae</taxon>
        <taxon>Mycenaceae</taxon>
        <taxon>Favolaschia</taxon>
    </lineage>
</organism>
<evidence type="ECO:0000259" key="2">
    <source>
        <dbReference type="PROSITE" id="PS50405"/>
    </source>
</evidence>
<keyword evidence="3" id="KW-0121">Carboxypeptidase</keyword>
<evidence type="ECO:0000256" key="1">
    <source>
        <dbReference type="SAM" id="MobiDB-lite"/>
    </source>
</evidence>
<dbReference type="SUPFAM" id="SSF52833">
    <property type="entry name" value="Thioredoxin-like"/>
    <property type="match status" value="1"/>
</dbReference>
<dbReference type="Pfam" id="PF13410">
    <property type="entry name" value="GST_C_2"/>
    <property type="match status" value="1"/>
</dbReference>
<dbReference type="Gene3D" id="1.20.1050.10">
    <property type="match status" value="1"/>
</dbReference>
<dbReference type="Proteomes" id="UP001362999">
    <property type="component" value="Unassembled WGS sequence"/>
</dbReference>
<dbReference type="PANTHER" id="PTHR43968">
    <property type="match status" value="1"/>
</dbReference>
<feature type="region of interest" description="Disordered" evidence="1">
    <location>
        <begin position="55"/>
        <end position="80"/>
    </location>
</feature>
<dbReference type="Gene3D" id="3.40.30.10">
    <property type="entry name" value="Glutaredoxin"/>
    <property type="match status" value="1"/>
</dbReference>
<dbReference type="EMBL" id="JAWWNJ010000003">
    <property type="protein sequence ID" value="KAK7059898.1"/>
    <property type="molecule type" value="Genomic_DNA"/>
</dbReference>
<feature type="domain" description="GST C-terminal" evidence="2">
    <location>
        <begin position="80"/>
        <end position="216"/>
    </location>
</feature>
<comment type="caution">
    <text evidence="3">The sequence shown here is derived from an EMBL/GenBank/DDBJ whole genome shotgun (WGS) entry which is preliminary data.</text>
</comment>
<reference evidence="3 4" key="1">
    <citation type="journal article" date="2024" name="J Genomics">
        <title>Draft genome sequencing and assembly of Favolaschia claudopus CIRM-BRFM 2984 isolated from oak limbs.</title>
        <authorList>
            <person name="Navarro D."/>
            <person name="Drula E."/>
            <person name="Chaduli D."/>
            <person name="Cazenave R."/>
            <person name="Ahrendt S."/>
            <person name="Wang J."/>
            <person name="Lipzen A."/>
            <person name="Daum C."/>
            <person name="Barry K."/>
            <person name="Grigoriev I.V."/>
            <person name="Favel A."/>
            <person name="Rosso M.N."/>
            <person name="Martin F."/>
        </authorList>
    </citation>
    <scope>NUCLEOTIDE SEQUENCE [LARGE SCALE GENOMIC DNA]</scope>
    <source>
        <strain evidence="3 4">CIRM-BRFM 2984</strain>
    </source>
</reference>
<keyword evidence="3" id="KW-0645">Protease</keyword>
<dbReference type="InterPro" id="IPR010987">
    <property type="entry name" value="Glutathione-S-Trfase_C-like"/>
</dbReference>
<name>A0AAW0E7Y4_9AGAR</name>
<evidence type="ECO:0000313" key="3">
    <source>
        <dbReference type="EMBL" id="KAK7059898.1"/>
    </source>
</evidence>
<protein>
    <submittedName>
        <fullName evidence="3">Serine carboxypeptidase</fullName>
    </submittedName>
</protein>
<dbReference type="Pfam" id="PF13417">
    <property type="entry name" value="GST_N_3"/>
    <property type="match status" value="1"/>
</dbReference>
<evidence type="ECO:0000313" key="4">
    <source>
        <dbReference type="Proteomes" id="UP001362999"/>
    </source>
</evidence>
<accession>A0AAW0E7Y4</accession>
<dbReference type="SUPFAM" id="SSF47616">
    <property type="entry name" value="GST C-terminal domain-like"/>
    <property type="match status" value="1"/>
</dbReference>
<keyword evidence="4" id="KW-1185">Reference proteome</keyword>
<dbReference type="GO" id="GO:0004180">
    <property type="term" value="F:carboxypeptidase activity"/>
    <property type="evidence" value="ECO:0007669"/>
    <property type="project" value="UniProtKB-KW"/>
</dbReference>
<sequence>MSVDQITLYTAKICPFAHRVELALEEAKAGYSRCEIDLANKPEWYAPQVNPASKLSHSISRHPSSAFGGPQVPPEQPSPESTKIAESLILVEFTPVQRAKFLPAYMGPVARGQAFEPLWDALEEIQKLLPADKPYAIGDEYTAADIAITPFLARMEVWLKNDIGAYKAGEGKKAAEYFYSCDRFARLVKYYETIKGRESFKATFHPEVIKEKYTARFAPLRAQQAATVTAAA</sequence>
<dbReference type="InterPro" id="IPR050983">
    <property type="entry name" value="GST_Omega/HSP26"/>
</dbReference>
<dbReference type="CDD" id="cd00570">
    <property type="entry name" value="GST_N_family"/>
    <property type="match status" value="1"/>
</dbReference>
<dbReference type="InterPro" id="IPR036249">
    <property type="entry name" value="Thioredoxin-like_sf"/>
</dbReference>
<dbReference type="PROSITE" id="PS50405">
    <property type="entry name" value="GST_CTER"/>
    <property type="match status" value="1"/>
</dbReference>
<keyword evidence="3" id="KW-0378">Hydrolase</keyword>
<dbReference type="InterPro" id="IPR036282">
    <property type="entry name" value="Glutathione-S-Trfase_C_sf"/>
</dbReference>
<gene>
    <name evidence="3" type="ORF">R3P38DRAFT_2838433</name>
</gene>
<dbReference type="GO" id="GO:0005737">
    <property type="term" value="C:cytoplasm"/>
    <property type="evidence" value="ECO:0007669"/>
    <property type="project" value="TreeGrafter"/>
</dbReference>
<dbReference type="AlphaFoldDB" id="A0AAW0E7Y4"/>
<dbReference type="InterPro" id="IPR004045">
    <property type="entry name" value="Glutathione_S-Trfase_N"/>
</dbReference>
<dbReference type="PANTHER" id="PTHR43968:SF6">
    <property type="entry name" value="GLUTATHIONE S-TRANSFERASE OMEGA"/>
    <property type="match status" value="1"/>
</dbReference>